<dbReference type="AlphaFoldDB" id="A0AAV7RN61"/>
<keyword evidence="3" id="KW-1185">Reference proteome</keyword>
<name>A0AAV7RN61_PLEWA</name>
<dbReference type="EMBL" id="JANPWB010000009">
    <property type="protein sequence ID" value="KAJ1154244.1"/>
    <property type="molecule type" value="Genomic_DNA"/>
</dbReference>
<evidence type="ECO:0000313" key="2">
    <source>
        <dbReference type="EMBL" id="KAJ1154244.1"/>
    </source>
</evidence>
<comment type="caution">
    <text evidence="2">The sequence shown here is derived from an EMBL/GenBank/DDBJ whole genome shotgun (WGS) entry which is preliminary data.</text>
</comment>
<evidence type="ECO:0000313" key="3">
    <source>
        <dbReference type="Proteomes" id="UP001066276"/>
    </source>
</evidence>
<sequence length="125" mass="14202">MGHLREDHKKFKERVEATENTVSDMHPSVAKAASHISALQKQITVGLGSEFTQFFNLLEDQVLKDSYFGSHHIKARGEGGYRFQPRHIILYSIISVLEKSAKPDASEKRISDLDGKDENLKDLRH</sequence>
<reference evidence="2" key="1">
    <citation type="journal article" date="2022" name="bioRxiv">
        <title>Sequencing and chromosome-scale assembly of the giantPleurodeles waltlgenome.</title>
        <authorList>
            <person name="Brown T."/>
            <person name="Elewa A."/>
            <person name="Iarovenko S."/>
            <person name="Subramanian E."/>
            <person name="Araus A.J."/>
            <person name="Petzold A."/>
            <person name="Susuki M."/>
            <person name="Suzuki K.-i.T."/>
            <person name="Hayashi T."/>
            <person name="Toyoda A."/>
            <person name="Oliveira C."/>
            <person name="Osipova E."/>
            <person name="Leigh N.D."/>
            <person name="Simon A."/>
            <person name="Yun M.H."/>
        </authorList>
    </citation>
    <scope>NUCLEOTIDE SEQUENCE</scope>
    <source>
        <strain evidence="2">20211129_DDA</strain>
        <tissue evidence="2">Liver</tissue>
    </source>
</reference>
<dbReference type="Proteomes" id="UP001066276">
    <property type="component" value="Chromosome 5"/>
</dbReference>
<protein>
    <submittedName>
        <fullName evidence="2">Uncharacterized protein</fullName>
    </submittedName>
</protein>
<feature type="region of interest" description="Disordered" evidence="1">
    <location>
        <begin position="102"/>
        <end position="125"/>
    </location>
</feature>
<accession>A0AAV7RN61</accession>
<gene>
    <name evidence="2" type="ORF">NDU88_006998</name>
</gene>
<proteinExistence type="predicted"/>
<evidence type="ECO:0000256" key="1">
    <source>
        <dbReference type="SAM" id="MobiDB-lite"/>
    </source>
</evidence>
<organism evidence="2 3">
    <name type="scientific">Pleurodeles waltl</name>
    <name type="common">Iberian ribbed newt</name>
    <dbReference type="NCBI Taxonomy" id="8319"/>
    <lineage>
        <taxon>Eukaryota</taxon>
        <taxon>Metazoa</taxon>
        <taxon>Chordata</taxon>
        <taxon>Craniata</taxon>
        <taxon>Vertebrata</taxon>
        <taxon>Euteleostomi</taxon>
        <taxon>Amphibia</taxon>
        <taxon>Batrachia</taxon>
        <taxon>Caudata</taxon>
        <taxon>Salamandroidea</taxon>
        <taxon>Salamandridae</taxon>
        <taxon>Pleurodelinae</taxon>
        <taxon>Pleurodeles</taxon>
    </lineage>
</organism>